<dbReference type="Gene3D" id="1.10.287.860">
    <property type="entry name" value="Nucleotidyltransferase"/>
    <property type="match status" value="1"/>
</dbReference>
<dbReference type="SUPFAM" id="SSF81301">
    <property type="entry name" value="Nucleotidyltransferase"/>
    <property type="match status" value="1"/>
</dbReference>
<proteinExistence type="predicted"/>
<dbReference type="EMBL" id="JANLCJ010000002">
    <property type="protein sequence ID" value="MCS5733587.1"/>
    <property type="molecule type" value="Genomic_DNA"/>
</dbReference>
<gene>
    <name evidence="2" type="ORF">N1032_07530</name>
</gene>
<dbReference type="Pfam" id="PF04607">
    <property type="entry name" value="RelA_SpoT"/>
    <property type="match status" value="1"/>
</dbReference>
<dbReference type="Gene3D" id="3.30.460.10">
    <property type="entry name" value="Beta Polymerase, domain 2"/>
    <property type="match status" value="1"/>
</dbReference>
<dbReference type="Proteomes" id="UP001165586">
    <property type="component" value="Unassembled WGS sequence"/>
</dbReference>
<evidence type="ECO:0000313" key="3">
    <source>
        <dbReference type="Proteomes" id="UP001165586"/>
    </source>
</evidence>
<protein>
    <recommendedName>
        <fullName evidence="1">RelA/SpoT domain-containing protein</fullName>
    </recommendedName>
</protein>
<dbReference type="RefSeq" id="WP_259538404.1">
    <property type="nucleotide sequence ID" value="NZ_JANLCJ010000002.1"/>
</dbReference>
<name>A0ABT2H0Y4_9MICO</name>
<dbReference type="PANTHER" id="PTHR41773">
    <property type="entry name" value="GTP PYROPHOSPHATASE-RELATED"/>
    <property type="match status" value="1"/>
</dbReference>
<evidence type="ECO:0000259" key="1">
    <source>
        <dbReference type="SMART" id="SM00954"/>
    </source>
</evidence>
<dbReference type="SMART" id="SM00954">
    <property type="entry name" value="RelA_SpoT"/>
    <property type="match status" value="1"/>
</dbReference>
<evidence type="ECO:0000313" key="2">
    <source>
        <dbReference type="EMBL" id="MCS5733587.1"/>
    </source>
</evidence>
<feature type="domain" description="RelA/SpoT" evidence="1">
    <location>
        <begin position="48"/>
        <end position="171"/>
    </location>
</feature>
<dbReference type="PANTHER" id="PTHR41773:SF1">
    <property type="entry name" value="RELA_SPOT DOMAIN-CONTAINING PROTEIN"/>
    <property type="match status" value="1"/>
</dbReference>
<dbReference type="InterPro" id="IPR043519">
    <property type="entry name" value="NT_sf"/>
</dbReference>
<keyword evidence="3" id="KW-1185">Reference proteome</keyword>
<dbReference type="CDD" id="cd05399">
    <property type="entry name" value="NT_Rel-Spo_like"/>
    <property type="match status" value="1"/>
</dbReference>
<organism evidence="2 3">
    <name type="scientific">Herbiconiux daphne</name>
    <dbReference type="NCBI Taxonomy" id="2970914"/>
    <lineage>
        <taxon>Bacteria</taxon>
        <taxon>Bacillati</taxon>
        <taxon>Actinomycetota</taxon>
        <taxon>Actinomycetes</taxon>
        <taxon>Micrococcales</taxon>
        <taxon>Microbacteriaceae</taxon>
        <taxon>Herbiconiux</taxon>
    </lineage>
</organism>
<dbReference type="InterPro" id="IPR007685">
    <property type="entry name" value="RelA_SpoT"/>
</dbReference>
<comment type="caution">
    <text evidence="2">The sequence shown here is derived from an EMBL/GenBank/DDBJ whole genome shotgun (WGS) entry which is preliminary data.</text>
</comment>
<accession>A0ABT2H0Y4</accession>
<sequence>MDVSETQNSARAYFEANETRFDRLTASLTLILTKVADTAGVKVHHISARKKSLDSYLEKFDRKQHLARPTDVQDLVGGRVVTLFRSDLRRLEDKLGDVFVVVGTENKIEDADEDSFGYMSVHSVCRFNSSLSGPHYDGLHDVEFEIQLRTILMDAWANVSHHIDYKGESSIPKELRKDFNALSALFYVADSSFERFYEASQNSKQAATDDLAALTASEIPLNADTLAAALKKFFPDRTPPDDSFVSGLMEDISAYTTIETVGALENVVDEYRGAAERFELENPPKVGHSEMPERFAQVGMLRILLNIAVVDYANRLAPQVRDRYARYR</sequence>
<reference evidence="2" key="1">
    <citation type="submission" date="2022-08" db="EMBL/GenBank/DDBJ databases">
        <authorList>
            <person name="Deng Y."/>
            <person name="Han X.-F."/>
            <person name="Zhang Y.-Q."/>
        </authorList>
    </citation>
    <scope>NUCLEOTIDE SEQUENCE</scope>
    <source>
        <strain evidence="2">CPCC 203386</strain>
    </source>
</reference>